<feature type="transmembrane region" description="Helical" evidence="9">
    <location>
        <begin position="76"/>
        <end position="99"/>
    </location>
</feature>
<sequence>MKNLNQNETKGETSRLGVEPVATSQSGLAKLGKAATQVALESAAQAAPLATGKAAQAALKSRRHILLRLGPYSLRLGVRSLVVGLALLVVLTVVAVASVSTGAYPVSPAQVSAAIFGYGQEDNYARYFVTQVRAPRIATAMLVGAALGLSGALFQAVSGNPLGSPDIIGFTTGAATGALVAIILVGASPLGVSLGAIAGGVGAAALVYMLAWKNGITGNRLVLVGIGLAAVEHALNKLLIVRAPLANAQQAAQWQAGSLNDANWAWLAWLALALVVLTPALACLTRPLSTLALGDELAHGLGTRVQATRSGALAVGVTLVALATAVTGPIAFVALAAPHLARRASGAPGVNLTNSALMGATLVVVADFVAQRALAPTQLAVGVVTATLGGLYLVLFLVLQWRKGI</sequence>
<keyword evidence="6 9" id="KW-1133">Transmembrane helix</keyword>
<gene>
    <name evidence="10" type="ORF">M3I41_01595</name>
</gene>
<evidence type="ECO:0000256" key="8">
    <source>
        <dbReference type="SAM" id="MobiDB-lite"/>
    </source>
</evidence>
<evidence type="ECO:0000256" key="7">
    <source>
        <dbReference type="ARBA" id="ARBA00023136"/>
    </source>
</evidence>
<dbReference type="InterPro" id="IPR000522">
    <property type="entry name" value="ABC_transptr_permease_BtuC"/>
</dbReference>
<dbReference type="PANTHER" id="PTHR30472">
    <property type="entry name" value="FERRIC ENTEROBACTIN TRANSPORT SYSTEM PERMEASE PROTEIN"/>
    <property type="match status" value="1"/>
</dbReference>
<organism evidence="10 11">
    <name type="scientific">Actinomyces graevenitzii</name>
    <dbReference type="NCBI Taxonomy" id="55565"/>
    <lineage>
        <taxon>Bacteria</taxon>
        <taxon>Bacillati</taxon>
        <taxon>Actinomycetota</taxon>
        <taxon>Actinomycetes</taxon>
        <taxon>Actinomycetales</taxon>
        <taxon>Actinomycetaceae</taxon>
        <taxon>Actinomyces</taxon>
    </lineage>
</organism>
<evidence type="ECO:0000313" key="11">
    <source>
        <dbReference type="Proteomes" id="UP000830236"/>
    </source>
</evidence>
<evidence type="ECO:0000256" key="9">
    <source>
        <dbReference type="SAM" id="Phobius"/>
    </source>
</evidence>
<dbReference type="SUPFAM" id="SSF81345">
    <property type="entry name" value="ABC transporter involved in vitamin B12 uptake, BtuC"/>
    <property type="match status" value="1"/>
</dbReference>
<keyword evidence="7 9" id="KW-0472">Membrane</keyword>
<reference evidence="10" key="1">
    <citation type="submission" date="2022-05" db="EMBL/GenBank/DDBJ databases">
        <title>Using nanopore sequencing to obtain complete genomes from saliva samples.</title>
        <authorList>
            <person name="Baker J.L."/>
        </authorList>
    </citation>
    <scope>NUCLEOTIDE SEQUENCE</scope>
    <source>
        <strain evidence="10">JCVI-JB-Ag32</strain>
    </source>
</reference>
<feature type="transmembrane region" description="Helical" evidence="9">
    <location>
        <begin position="379"/>
        <end position="401"/>
    </location>
</feature>
<evidence type="ECO:0000256" key="2">
    <source>
        <dbReference type="ARBA" id="ARBA00007935"/>
    </source>
</evidence>
<dbReference type="Proteomes" id="UP000830236">
    <property type="component" value="Chromosome"/>
</dbReference>
<keyword evidence="3" id="KW-0813">Transport</keyword>
<evidence type="ECO:0000256" key="6">
    <source>
        <dbReference type="ARBA" id="ARBA00022989"/>
    </source>
</evidence>
<comment type="subcellular location">
    <subcellularLocation>
        <location evidence="1">Cell membrane</location>
        <topology evidence="1">Multi-pass membrane protein</topology>
    </subcellularLocation>
</comment>
<evidence type="ECO:0000256" key="3">
    <source>
        <dbReference type="ARBA" id="ARBA00022448"/>
    </source>
</evidence>
<dbReference type="KEGG" id="agh:M3I41_01595"/>
<keyword evidence="5 9" id="KW-0812">Transmembrane</keyword>
<evidence type="ECO:0000256" key="5">
    <source>
        <dbReference type="ARBA" id="ARBA00022692"/>
    </source>
</evidence>
<feature type="transmembrane region" description="Helical" evidence="9">
    <location>
        <begin position="192"/>
        <end position="211"/>
    </location>
</feature>
<protein>
    <submittedName>
        <fullName evidence="10">Iron chelate uptake ABC transporter family permease subunit</fullName>
    </submittedName>
</protein>
<comment type="similarity">
    <text evidence="2">Belongs to the binding-protein-dependent transport system permease family. FecCD subfamily.</text>
</comment>
<feature type="transmembrane region" description="Helical" evidence="9">
    <location>
        <begin position="167"/>
        <end position="186"/>
    </location>
</feature>
<feature type="transmembrane region" description="Helical" evidence="9">
    <location>
        <begin position="312"/>
        <end position="337"/>
    </location>
</feature>
<feature type="region of interest" description="Disordered" evidence="8">
    <location>
        <begin position="1"/>
        <end position="20"/>
    </location>
</feature>
<accession>A0A9E7D5B3</accession>
<dbReference type="AlphaFoldDB" id="A0A9E7D5B3"/>
<proteinExistence type="inferred from homology"/>
<dbReference type="EMBL" id="CP097095">
    <property type="protein sequence ID" value="UQF79997.1"/>
    <property type="molecule type" value="Genomic_DNA"/>
</dbReference>
<evidence type="ECO:0000313" key="10">
    <source>
        <dbReference type="EMBL" id="UQF79997.1"/>
    </source>
</evidence>
<dbReference type="GO" id="GO:0005886">
    <property type="term" value="C:plasma membrane"/>
    <property type="evidence" value="ECO:0007669"/>
    <property type="project" value="UniProtKB-SubCell"/>
</dbReference>
<feature type="transmembrane region" description="Helical" evidence="9">
    <location>
        <begin position="264"/>
        <end position="284"/>
    </location>
</feature>
<feature type="transmembrane region" description="Helical" evidence="9">
    <location>
        <begin position="349"/>
        <end position="370"/>
    </location>
</feature>
<dbReference type="GO" id="GO:0022857">
    <property type="term" value="F:transmembrane transporter activity"/>
    <property type="evidence" value="ECO:0007669"/>
    <property type="project" value="InterPro"/>
</dbReference>
<dbReference type="PANTHER" id="PTHR30472:SF24">
    <property type="entry name" value="FERRIC ENTEROBACTIN TRANSPORT SYSTEM PERMEASE PROTEIN FEPG"/>
    <property type="match status" value="1"/>
</dbReference>
<feature type="transmembrane region" description="Helical" evidence="9">
    <location>
        <begin position="218"/>
        <end position="235"/>
    </location>
</feature>
<dbReference type="Gene3D" id="1.10.3470.10">
    <property type="entry name" value="ABC transporter involved in vitamin B12 uptake, BtuC"/>
    <property type="match status" value="1"/>
</dbReference>
<keyword evidence="4" id="KW-1003">Cell membrane</keyword>
<name>A0A9E7D5B3_9ACTO</name>
<evidence type="ECO:0000256" key="1">
    <source>
        <dbReference type="ARBA" id="ARBA00004651"/>
    </source>
</evidence>
<feature type="transmembrane region" description="Helical" evidence="9">
    <location>
        <begin position="137"/>
        <end position="155"/>
    </location>
</feature>
<dbReference type="GO" id="GO:0033214">
    <property type="term" value="P:siderophore-iron import into cell"/>
    <property type="evidence" value="ECO:0007669"/>
    <property type="project" value="TreeGrafter"/>
</dbReference>
<dbReference type="Pfam" id="PF01032">
    <property type="entry name" value="FecCD"/>
    <property type="match status" value="1"/>
</dbReference>
<evidence type="ECO:0000256" key="4">
    <source>
        <dbReference type="ARBA" id="ARBA00022475"/>
    </source>
</evidence>
<dbReference type="InterPro" id="IPR037294">
    <property type="entry name" value="ABC_BtuC-like"/>
</dbReference>
<dbReference type="CDD" id="cd06550">
    <property type="entry name" value="TM_ABC_iron-siderophores_like"/>
    <property type="match status" value="1"/>
</dbReference>